<gene>
    <name evidence="2" type="ORF">MCHLO_05175</name>
</gene>
<organism evidence="2 3">
    <name type="scientific">Mycena chlorophos</name>
    <name type="common">Agaric fungus</name>
    <name type="synonym">Agaricus chlorophos</name>
    <dbReference type="NCBI Taxonomy" id="658473"/>
    <lineage>
        <taxon>Eukaryota</taxon>
        <taxon>Fungi</taxon>
        <taxon>Dikarya</taxon>
        <taxon>Basidiomycota</taxon>
        <taxon>Agaricomycotina</taxon>
        <taxon>Agaricomycetes</taxon>
        <taxon>Agaricomycetidae</taxon>
        <taxon>Agaricales</taxon>
        <taxon>Marasmiineae</taxon>
        <taxon>Mycenaceae</taxon>
        <taxon>Mycena</taxon>
    </lineage>
</organism>
<reference evidence="2" key="1">
    <citation type="submission" date="2014-09" db="EMBL/GenBank/DDBJ databases">
        <title>Genome sequence of the luminous mushroom Mycena chlorophos for searching fungal bioluminescence genes.</title>
        <authorList>
            <person name="Tanaka Y."/>
            <person name="Kasuga D."/>
            <person name="Oba Y."/>
            <person name="Hase S."/>
            <person name="Sato K."/>
            <person name="Oba Y."/>
            <person name="Sakakibara Y."/>
        </authorList>
    </citation>
    <scope>NUCLEOTIDE SEQUENCE</scope>
</reference>
<dbReference type="Proteomes" id="UP000815677">
    <property type="component" value="Unassembled WGS sequence"/>
</dbReference>
<feature type="compositionally biased region" description="Basic and acidic residues" evidence="1">
    <location>
        <begin position="1"/>
        <end position="16"/>
    </location>
</feature>
<protein>
    <submittedName>
        <fullName evidence="2">Uncharacterized protein</fullName>
    </submittedName>
</protein>
<proteinExistence type="predicted"/>
<evidence type="ECO:0000313" key="2">
    <source>
        <dbReference type="EMBL" id="GAT47728.1"/>
    </source>
</evidence>
<sequence length="273" mass="30955">MHWDKDHLSTEGRPDLEQLEPPPADPDPEFGQLPFAPIYVLNKEEDHSYARKYFYSAPFMQADREREKQRNLSLVLPRNISPTKWDRYEQRFITEPIPGMVRAIPGIPIVHFIDGKPDQPVTFACVHTLDSLKPYKEFNEIEQCAVELAQLTFGVPAKEGSPRRPGVFELEGMSTNLRSKKVSSKDAVPGDGSYNLASTHGEGEGAGSFFPAVQTRTPEAEEIIARILVILHRLFRLIMPLSISKFEWSIITKIGESIQGLECHQSIRRCREA</sequence>
<accession>A0ABQ0L9E5</accession>
<feature type="region of interest" description="Disordered" evidence="1">
    <location>
        <begin position="1"/>
        <end position="31"/>
    </location>
</feature>
<evidence type="ECO:0000313" key="3">
    <source>
        <dbReference type="Proteomes" id="UP000815677"/>
    </source>
</evidence>
<name>A0ABQ0L9E5_MYCCL</name>
<evidence type="ECO:0000256" key="1">
    <source>
        <dbReference type="SAM" id="MobiDB-lite"/>
    </source>
</evidence>
<dbReference type="EMBL" id="DF843931">
    <property type="protein sequence ID" value="GAT47728.1"/>
    <property type="molecule type" value="Genomic_DNA"/>
</dbReference>
<keyword evidence="3" id="KW-1185">Reference proteome</keyword>